<gene>
    <name evidence="2" type="ORF">SMALB_6202</name>
</gene>
<accession>A0A7X6AZT4</accession>
<feature type="compositionally biased region" description="Basic and acidic residues" evidence="1">
    <location>
        <begin position="185"/>
        <end position="199"/>
    </location>
</feature>
<organism evidence="2 3">
    <name type="scientific">Streptomyces malaysiensis</name>
    <dbReference type="NCBI Taxonomy" id="92644"/>
    <lineage>
        <taxon>Bacteria</taxon>
        <taxon>Bacillati</taxon>
        <taxon>Actinomycetota</taxon>
        <taxon>Actinomycetes</taxon>
        <taxon>Kitasatosporales</taxon>
        <taxon>Streptomycetaceae</taxon>
        <taxon>Streptomyces</taxon>
        <taxon>Streptomyces violaceusniger group</taxon>
    </lineage>
</organism>
<dbReference type="EMBL" id="JAALLH010000001">
    <property type="protein sequence ID" value="NIY68120.1"/>
    <property type="molecule type" value="Genomic_DNA"/>
</dbReference>
<reference evidence="2 3" key="1">
    <citation type="submission" date="2020-02" db="EMBL/GenBank/DDBJ databases">
        <title>Streptomyces malaysiensis DSM14702 (JHCC583434, PFL_A843) Genome sequencing and assembly.</title>
        <authorList>
            <person name="Samborskyy M."/>
        </authorList>
    </citation>
    <scope>NUCLEOTIDE SEQUENCE [LARGE SCALE GENOMIC DNA]</scope>
    <source>
        <strain evidence="2 3">DSM 14702</strain>
    </source>
</reference>
<evidence type="ECO:0000256" key="1">
    <source>
        <dbReference type="SAM" id="MobiDB-lite"/>
    </source>
</evidence>
<comment type="caution">
    <text evidence="2">The sequence shown here is derived from an EMBL/GenBank/DDBJ whole genome shotgun (WGS) entry which is preliminary data.</text>
</comment>
<protein>
    <submittedName>
        <fullName evidence="2">Uncharacterized protein</fullName>
    </submittedName>
</protein>
<evidence type="ECO:0000313" key="2">
    <source>
        <dbReference type="EMBL" id="NIY68120.1"/>
    </source>
</evidence>
<dbReference type="AlphaFoldDB" id="A0A7X6AZT4"/>
<proteinExistence type="predicted"/>
<evidence type="ECO:0000313" key="3">
    <source>
        <dbReference type="Proteomes" id="UP000536624"/>
    </source>
</evidence>
<name>A0A7X6AZT4_STRMQ</name>
<sequence length="199" mass="22494">MDLCDLCASVFDTYYPRRAHILRLLDPKTLERFYGSARIVKGSPQREPSTAARLPMAKEAPALEAAPPQVPQRKIPSGTWRADTIQVRCPLKHRANAPDEYWVPLRDRGGHARSHHKGNGERYAGPEVDFELQEYALDGKTKLEFTHFCYDHKLCAEAGGYGFLSEDAVRFHRNKTSDWATASTKTKDAAKTHREKQSA</sequence>
<dbReference type="Proteomes" id="UP000536624">
    <property type="component" value="Unassembled WGS sequence"/>
</dbReference>
<feature type="region of interest" description="Disordered" evidence="1">
    <location>
        <begin position="176"/>
        <end position="199"/>
    </location>
</feature>